<evidence type="ECO:0000313" key="2">
    <source>
        <dbReference type="EMBL" id="OAQ98976.1"/>
    </source>
</evidence>
<sequence>MAQKLGPLVHLWGIDPTQVPAQTASGAEVTPLLTGLLSEALPFIGDLPAGQDSSNSPWKFRKAHSYPSSAAPVEVFEKKISADAMRSVAAEYKDQLPQVTKAAAAETWFLRRSVHEDAAQPRTASWDEFVTSFKKHHAESEMAFTETVAATTPRRDWDCSGVEVRLGDETWVDWTLKLEESVHKLPYPLHKRVFP</sequence>
<dbReference type="Proteomes" id="UP000243081">
    <property type="component" value="Unassembled WGS sequence"/>
</dbReference>
<gene>
    <name evidence="2" type="ORF">LLEC1_08187</name>
</gene>
<name>A0A179I8H3_CORDF</name>
<comment type="caution">
    <text evidence="2">The sequence shown here is derived from an EMBL/GenBank/DDBJ whole genome shotgun (WGS) entry which is preliminary data.</text>
</comment>
<organism evidence="2 3">
    <name type="scientific">Cordyceps confragosa</name>
    <name type="common">Lecanicillium lecanii</name>
    <dbReference type="NCBI Taxonomy" id="2714763"/>
    <lineage>
        <taxon>Eukaryota</taxon>
        <taxon>Fungi</taxon>
        <taxon>Dikarya</taxon>
        <taxon>Ascomycota</taxon>
        <taxon>Pezizomycotina</taxon>
        <taxon>Sordariomycetes</taxon>
        <taxon>Hypocreomycetidae</taxon>
        <taxon>Hypocreales</taxon>
        <taxon>Cordycipitaceae</taxon>
        <taxon>Akanthomyces</taxon>
    </lineage>
</organism>
<dbReference type="InterPro" id="IPR024500">
    <property type="entry name" value="DUF3074"/>
</dbReference>
<reference evidence="2 3" key="1">
    <citation type="submission" date="2016-03" db="EMBL/GenBank/DDBJ databases">
        <title>Fine-scale spatial genetic structure of a fungal parasite of coffee scale insects.</title>
        <authorList>
            <person name="Jackson D."/>
            <person name="Zemenick K.A."/>
            <person name="Malloure B."/>
            <person name="Quandt C.A."/>
            <person name="James T.Y."/>
        </authorList>
    </citation>
    <scope>NUCLEOTIDE SEQUENCE [LARGE SCALE GENOMIC DNA]</scope>
    <source>
        <strain evidence="2 3">UM487</strain>
    </source>
</reference>
<feature type="domain" description="DUF3074" evidence="1">
    <location>
        <begin position="108"/>
        <end position="195"/>
    </location>
</feature>
<feature type="non-terminal residue" evidence="2">
    <location>
        <position position="195"/>
    </location>
</feature>
<dbReference type="PANTHER" id="PTHR40370:SF1">
    <property type="entry name" value="DUF3074 DOMAIN-CONTAINING PROTEIN"/>
    <property type="match status" value="1"/>
</dbReference>
<dbReference type="AlphaFoldDB" id="A0A179I8H3"/>
<protein>
    <recommendedName>
        <fullName evidence="1">DUF3074 domain-containing protein</fullName>
    </recommendedName>
</protein>
<dbReference type="EMBL" id="LUKN01002511">
    <property type="protein sequence ID" value="OAQ98976.1"/>
    <property type="molecule type" value="Genomic_DNA"/>
</dbReference>
<dbReference type="PANTHER" id="PTHR40370">
    <property type="entry name" value="EXPRESSED PROTEIN"/>
    <property type="match status" value="1"/>
</dbReference>
<keyword evidence="3" id="KW-1185">Reference proteome</keyword>
<dbReference type="Pfam" id="PF11274">
    <property type="entry name" value="DUF3074"/>
    <property type="match status" value="1"/>
</dbReference>
<evidence type="ECO:0000313" key="3">
    <source>
        <dbReference type="Proteomes" id="UP000243081"/>
    </source>
</evidence>
<dbReference type="OrthoDB" id="6423603at2759"/>
<proteinExistence type="predicted"/>
<accession>A0A179I8H3</accession>
<evidence type="ECO:0000259" key="1">
    <source>
        <dbReference type="Pfam" id="PF11274"/>
    </source>
</evidence>